<dbReference type="Proteomes" id="UP000288058">
    <property type="component" value="Unassembled WGS sequence"/>
</dbReference>
<evidence type="ECO:0000259" key="12">
    <source>
        <dbReference type="Pfam" id="PF13609"/>
    </source>
</evidence>
<dbReference type="InterPro" id="IPR033900">
    <property type="entry name" value="Gram_neg_porin_domain"/>
</dbReference>
<comment type="subunit">
    <text evidence="2">Homotrimer.</text>
</comment>
<keyword evidence="10" id="KW-0998">Cell outer membrane</keyword>
<keyword evidence="4" id="KW-1134">Transmembrane beta strand</keyword>
<evidence type="ECO:0000256" key="10">
    <source>
        <dbReference type="ARBA" id="ARBA00023237"/>
    </source>
</evidence>
<dbReference type="GO" id="GO:0046930">
    <property type="term" value="C:pore complex"/>
    <property type="evidence" value="ECO:0007669"/>
    <property type="project" value="UniProtKB-KW"/>
</dbReference>
<dbReference type="GO" id="GO:0034220">
    <property type="term" value="P:monoatomic ion transmembrane transport"/>
    <property type="evidence" value="ECO:0007669"/>
    <property type="project" value="InterPro"/>
</dbReference>
<keyword evidence="14" id="KW-1185">Reference proteome</keyword>
<dbReference type="GO" id="GO:0009279">
    <property type="term" value="C:cell outer membrane"/>
    <property type="evidence" value="ECO:0007669"/>
    <property type="project" value="UniProtKB-SubCell"/>
</dbReference>
<evidence type="ECO:0000256" key="11">
    <source>
        <dbReference type="SAM" id="SignalP"/>
    </source>
</evidence>
<evidence type="ECO:0000256" key="1">
    <source>
        <dbReference type="ARBA" id="ARBA00004571"/>
    </source>
</evidence>
<organism evidence="13 14">
    <name type="scientific">Idiomarina ramblicola</name>
    <dbReference type="NCBI Taxonomy" id="263724"/>
    <lineage>
        <taxon>Bacteria</taxon>
        <taxon>Pseudomonadati</taxon>
        <taxon>Pseudomonadota</taxon>
        <taxon>Gammaproteobacteria</taxon>
        <taxon>Alteromonadales</taxon>
        <taxon>Idiomarinaceae</taxon>
        <taxon>Idiomarina</taxon>
    </lineage>
</organism>
<dbReference type="PRINTS" id="PR00182">
    <property type="entry name" value="ECOLNEIPORIN"/>
</dbReference>
<sequence>MKRYSVPLLLAATAASFSAFANDDDSLTVYGRANVSLQSNDYGDNADTEVVSNSSRFGFKGASELESDLEVFYQIEFGVDLADSDDDEDAVTNRNQVVGLRGNFGEVMIGRYDTFLKDSQGSVDEFKDFEADLKSLFRGENRPDNTLTYYSPSYKGFSFGVTYIASENDAVDDGLSFGLMYGDSKLKKTNYYAALAFDRDVNGYDITQLTGATKLGKTRVGVVLQQFETISGLNDSDGYLVSAAHPYENWVFKAQYQAVDDGNDNDASLSVGADYFFSGDTRVYAWYTGRECDIASYSTRGCGATPGVGQDFIAVGIRHDFSW</sequence>
<keyword evidence="7" id="KW-0406">Ion transport</keyword>
<reference evidence="14" key="1">
    <citation type="journal article" date="2018" name="Front. Microbiol.">
        <title>Genome-Based Analysis Reveals the Taxonomy and Diversity of the Family Idiomarinaceae.</title>
        <authorList>
            <person name="Liu Y."/>
            <person name="Lai Q."/>
            <person name="Shao Z."/>
        </authorList>
    </citation>
    <scope>NUCLEOTIDE SEQUENCE [LARGE SCALE GENOMIC DNA]</scope>
    <source>
        <strain evidence="14">R22</strain>
    </source>
</reference>
<keyword evidence="6 11" id="KW-0732">Signal</keyword>
<evidence type="ECO:0000256" key="5">
    <source>
        <dbReference type="ARBA" id="ARBA00022692"/>
    </source>
</evidence>
<comment type="subcellular location">
    <subcellularLocation>
        <location evidence="1">Cell outer membrane</location>
        <topology evidence="1">Multi-pass membrane protein</topology>
    </subcellularLocation>
</comment>
<dbReference type="CDD" id="cd00342">
    <property type="entry name" value="gram_neg_porins"/>
    <property type="match status" value="1"/>
</dbReference>
<dbReference type="EMBL" id="PIQC01000006">
    <property type="protein sequence ID" value="RUO68419.1"/>
    <property type="molecule type" value="Genomic_DNA"/>
</dbReference>
<dbReference type="PRINTS" id="PR00184">
    <property type="entry name" value="NEISSPPORIN"/>
</dbReference>
<dbReference type="PANTHER" id="PTHR34501:SF9">
    <property type="entry name" value="MAJOR OUTER MEMBRANE PROTEIN P.IA"/>
    <property type="match status" value="1"/>
</dbReference>
<dbReference type="InterPro" id="IPR001702">
    <property type="entry name" value="Porin_Gram-ve"/>
</dbReference>
<proteinExistence type="predicted"/>
<dbReference type="PANTHER" id="PTHR34501">
    <property type="entry name" value="PROTEIN YDDL-RELATED"/>
    <property type="match status" value="1"/>
</dbReference>
<feature type="chain" id="PRO_5019229894" evidence="11">
    <location>
        <begin position="22"/>
        <end position="323"/>
    </location>
</feature>
<dbReference type="InterPro" id="IPR050298">
    <property type="entry name" value="Gram-neg_bact_OMP"/>
</dbReference>
<keyword evidence="5" id="KW-0812">Transmembrane</keyword>
<evidence type="ECO:0000313" key="14">
    <source>
        <dbReference type="Proteomes" id="UP000288058"/>
    </source>
</evidence>
<dbReference type="InterPro" id="IPR023614">
    <property type="entry name" value="Porin_dom_sf"/>
</dbReference>
<evidence type="ECO:0000256" key="8">
    <source>
        <dbReference type="ARBA" id="ARBA00023114"/>
    </source>
</evidence>
<evidence type="ECO:0000256" key="7">
    <source>
        <dbReference type="ARBA" id="ARBA00023065"/>
    </source>
</evidence>
<keyword evidence="9" id="KW-0472">Membrane</keyword>
<dbReference type="GO" id="GO:0015288">
    <property type="term" value="F:porin activity"/>
    <property type="evidence" value="ECO:0007669"/>
    <property type="project" value="UniProtKB-KW"/>
</dbReference>
<evidence type="ECO:0000256" key="3">
    <source>
        <dbReference type="ARBA" id="ARBA00022448"/>
    </source>
</evidence>
<dbReference type="Pfam" id="PF13609">
    <property type="entry name" value="Porin_4"/>
    <property type="match status" value="1"/>
</dbReference>
<protein>
    <submittedName>
        <fullName evidence="13">Porin</fullName>
    </submittedName>
</protein>
<keyword evidence="8" id="KW-0626">Porin</keyword>
<evidence type="ECO:0000256" key="9">
    <source>
        <dbReference type="ARBA" id="ARBA00023136"/>
    </source>
</evidence>
<evidence type="ECO:0000256" key="4">
    <source>
        <dbReference type="ARBA" id="ARBA00022452"/>
    </source>
</evidence>
<gene>
    <name evidence="13" type="ORF">CWI78_09375</name>
</gene>
<dbReference type="RefSeq" id="WP_126782493.1">
    <property type="nucleotide sequence ID" value="NZ_PIQC01000006.1"/>
</dbReference>
<feature type="signal peptide" evidence="11">
    <location>
        <begin position="1"/>
        <end position="21"/>
    </location>
</feature>
<name>A0A432YYE9_9GAMM</name>
<dbReference type="InterPro" id="IPR002299">
    <property type="entry name" value="Porin_Neis"/>
</dbReference>
<dbReference type="Gene3D" id="2.40.160.10">
    <property type="entry name" value="Porin"/>
    <property type="match status" value="1"/>
</dbReference>
<evidence type="ECO:0000256" key="6">
    <source>
        <dbReference type="ARBA" id="ARBA00022729"/>
    </source>
</evidence>
<comment type="caution">
    <text evidence="13">The sequence shown here is derived from an EMBL/GenBank/DDBJ whole genome shotgun (WGS) entry which is preliminary data.</text>
</comment>
<feature type="domain" description="Porin" evidence="12">
    <location>
        <begin position="11"/>
        <end position="287"/>
    </location>
</feature>
<keyword evidence="3" id="KW-0813">Transport</keyword>
<evidence type="ECO:0000256" key="2">
    <source>
        <dbReference type="ARBA" id="ARBA00011233"/>
    </source>
</evidence>
<evidence type="ECO:0000313" key="13">
    <source>
        <dbReference type="EMBL" id="RUO68419.1"/>
    </source>
</evidence>
<dbReference type="SUPFAM" id="SSF56935">
    <property type="entry name" value="Porins"/>
    <property type="match status" value="1"/>
</dbReference>
<dbReference type="AlphaFoldDB" id="A0A432YYE9"/>
<accession>A0A432YYE9</accession>
<dbReference type="OrthoDB" id="8173690at2"/>